<dbReference type="PANTHER" id="PTHR12121:SF36">
    <property type="entry name" value="ENDONUCLEASE_EXONUCLEASE_PHOSPHATASE DOMAIN-CONTAINING PROTEIN"/>
    <property type="match status" value="1"/>
</dbReference>
<keyword evidence="2" id="KW-0269">Exonuclease</keyword>
<dbReference type="RefSeq" id="WP_107010764.1">
    <property type="nucleotide sequence ID" value="NZ_CP028136.1"/>
</dbReference>
<dbReference type="InterPro" id="IPR036691">
    <property type="entry name" value="Endo/exonu/phosph_ase_sf"/>
</dbReference>
<accession>A0A2R3Z140</accession>
<reference evidence="3" key="1">
    <citation type="submission" date="2018-03" db="EMBL/GenBank/DDBJ databases">
        <title>Gramella fulva sp. nov., isolated from a dry surface of tidal flat.</title>
        <authorList>
            <person name="Hwang S.H."/>
            <person name="Hwang W.M."/>
            <person name="Kang K."/>
            <person name="Ahn T.-Y."/>
        </authorList>
    </citation>
    <scope>NUCLEOTIDE SEQUENCE [LARGE SCALE GENOMIC DNA]</scope>
    <source>
        <strain evidence="3">SH35</strain>
    </source>
</reference>
<evidence type="ECO:0000313" key="3">
    <source>
        <dbReference type="Proteomes" id="UP000241507"/>
    </source>
</evidence>
<sequence length="277" mass="32260">MKSRFFLIIFLFMSLASKSQELKLMTYNIRYANENDAENSWSKRKDFITNQLKFYEPDIFGVQEALKKQIDYFLDNLEDYDFVGVGRDDGKEGGEYSAILYKEDQFKVLDHGTFWLSETPSKPSKGWDAAYPRICTYALFKEKETGTKFWYFNTHFDHIGDIARKNSAKLILQKISEMNTDDLPVILSGDFNLEPETEPIQLIKNKLKDSKEQAKIVSFGSEGTFNGYNYDQADRPRIDYIFVNDEVEVEKYGVLTDSKEMRFPSDHFAVMAVLKLE</sequence>
<proteinExistence type="predicted"/>
<dbReference type="EMBL" id="CP028136">
    <property type="protein sequence ID" value="AVR43979.1"/>
    <property type="molecule type" value="Genomic_DNA"/>
</dbReference>
<dbReference type="SUPFAM" id="SSF56219">
    <property type="entry name" value="DNase I-like"/>
    <property type="match status" value="1"/>
</dbReference>
<dbReference type="GO" id="GO:0004519">
    <property type="term" value="F:endonuclease activity"/>
    <property type="evidence" value="ECO:0007669"/>
    <property type="project" value="UniProtKB-KW"/>
</dbReference>
<evidence type="ECO:0000259" key="1">
    <source>
        <dbReference type="Pfam" id="PF03372"/>
    </source>
</evidence>
<keyword evidence="2" id="KW-0540">Nuclease</keyword>
<keyword evidence="3" id="KW-1185">Reference proteome</keyword>
<keyword evidence="2" id="KW-0255">Endonuclease</keyword>
<dbReference type="CDD" id="cd09083">
    <property type="entry name" value="EEP-1"/>
    <property type="match status" value="1"/>
</dbReference>
<dbReference type="InterPro" id="IPR050410">
    <property type="entry name" value="CCR4/nocturin_mRNA_transcr"/>
</dbReference>
<dbReference type="GO" id="GO:0000175">
    <property type="term" value="F:3'-5'-RNA exonuclease activity"/>
    <property type="evidence" value="ECO:0007669"/>
    <property type="project" value="TreeGrafter"/>
</dbReference>
<dbReference type="Pfam" id="PF03372">
    <property type="entry name" value="Exo_endo_phos"/>
    <property type="match status" value="1"/>
</dbReference>
<feature type="domain" description="Endonuclease/exonuclease/phosphatase" evidence="1">
    <location>
        <begin position="25"/>
        <end position="267"/>
    </location>
</feature>
<dbReference type="Proteomes" id="UP000241507">
    <property type="component" value="Chromosome"/>
</dbReference>
<dbReference type="AlphaFoldDB" id="A0A2R3Z140"/>
<evidence type="ECO:0000313" key="2">
    <source>
        <dbReference type="EMBL" id="AVR43979.1"/>
    </source>
</evidence>
<dbReference type="OrthoDB" id="9793162at2"/>
<gene>
    <name evidence="2" type="ORF">C7S20_01135</name>
</gene>
<dbReference type="Gene3D" id="3.60.10.10">
    <property type="entry name" value="Endonuclease/exonuclease/phosphatase"/>
    <property type="match status" value="1"/>
</dbReference>
<protein>
    <submittedName>
        <fullName evidence="2">Endonuclease/exonuclease/phosphatase</fullName>
    </submittedName>
</protein>
<dbReference type="PANTHER" id="PTHR12121">
    <property type="entry name" value="CARBON CATABOLITE REPRESSOR PROTEIN 4"/>
    <property type="match status" value="1"/>
</dbReference>
<keyword evidence="2" id="KW-0378">Hydrolase</keyword>
<dbReference type="InterPro" id="IPR005135">
    <property type="entry name" value="Endo/exonuclease/phosphatase"/>
</dbReference>
<organism evidence="2 3">
    <name type="scientific">Christiangramia fulva</name>
    <dbReference type="NCBI Taxonomy" id="2126553"/>
    <lineage>
        <taxon>Bacteria</taxon>
        <taxon>Pseudomonadati</taxon>
        <taxon>Bacteroidota</taxon>
        <taxon>Flavobacteriia</taxon>
        <taxon>Flavobacteriales</taxon>
        <taxon>Flavobacteriaceae</taxon>
        <taxon>Christiangramia</taxon>
    </lineage>
</organism>
<dbReference type="KEGG" id="grs:C7S20_01135"/>
<name>A0A2R3Z140_9FLAO</name>